<dbReference type="InterPro" id="IPR051162">
    <property type="entry name" value="T4SS_component"/>
</dbReference>
<dbReference type="SUPFAM" id="SSF52540">
    <property type="entry name" value="P-loop containing nucleoside triphosphate hydrolases"/>
    <property type="match status" value="1"/>
</dbReference>
<feature type="region of interest" description="Disordered" evidence="1">
    <location>
        <begin position="1138"/>
        <end position="1165"/>
    </location>
</feature>
<sequence length="1165" mass="125171">MGRDRVSGDEVWLSNDDARRHGLMIGTTGSGKTEFLLGLSANGLCWSSGFIFMDGKADVKLWGSIRSLARRFGRDDDLMILNFMQGGKETGGNSHTVNPFATTTTSMINNMLESLMPPGGGSNDMWQQRAQAFSSAVNRLMVDLRNQKHLLFNAFTLAEMMPLKSMVSAFYGRRIEMGVAGSPNHALIQNYRLSSKTREELQRYLNSLAGFSWSKAAAGEEQEGKALEQHGFLFMQFTKILSSLATNYDYIFQKPVGDIDLSDIVINRRILVVLLPSLEKSPDETANLGKINVALLKGMMATSLGDQIEGFTQEIIDNRPTTSMSPIINIFDEVGYYFVRGKAVMAAQARSLGFSLWFGAQDDQAMRSGGNGIEQEVNAVIANTNTKAFGKVEDPQNTYDLAKKSGGRTYVGRVAGYSQRAGALSVSNVDRGDVSIEEVDRISFDDLKGQREGQFHLVYGDAIARASVIYVPLVSLKMQRRSRFITVRPPEHALRNIQKSAISEAIAARISRPDWSIAGRLSALHHAGSRVTPILQSSGLDHVSNIWARSDGYKNPCERAAATLFALVFEDRVDWRANRHHFTEDLDGETVSRPNLLIGSEGKEDPVDTSGKQGAPVSKPVGDIDDIYVSPPEEVEVIEAPTDATGTSVQAGTVPQQGADSSQGGAQGSPVSFQPPALDSITGNQTAGRRNRSGSDDDETLLRVASAIRGGASASKASEPTRKNVMRDAVKQNFAKTFMGMAIAKAAKKEDESGKGTANGANSGGTANIEAALDESVASSDNFIKSEGATPDAHLYSPASQSERSRSVPINSGISRRKGFNRVREDEDSGVVAFDAVDFNDEARQSALEDRQISDGYADDENESNNLIRTGNLIHSRLRSHLSISETAYGLEAMRVSLTAGGERAFLRVSSTERMSAHSLRNVIADGIEAYLSDKIDPKSEVAEGFFNTFKTWKSVGGEGFTAEESQALVDVITDPSEIEGGIEDFIPTGSDNPLAGAYRKASISLWNTPETIRRVTDDLRNIGIASGRNTEEAGQQMAEIVAVAVSKSVPPSDKARLMPSGQAARDAVRARIGALVSKTGTGSSGSGEDGETGQGAGQAGEIVSGNFQHMFADSVSNTSVDDAGSVDALGMMNKYKAKKGAADKGGSSEGDTDLSPGFSDDAWV</sequence>
<feature type="compositionally biased region" description="Polar residues" evidence="1">
    <location>
        <begin position="798"/>
        <end position="813"/>
    </location>
</feature>
<feature type="compositionally biased region" description="Gly residues" evidence="1">
    <location>
        <begin position="1083"/>
        <end position="1099"/>
    </location>
</feature>
<protein>
    <submittedName>
        <fullName evidence="2">IcmO</fullName>
    </submittedName>
</protein>
<feature type="region of interest" description="Disordered" evidence="1">
    <location>
        <begin position="784"/>
        <end position="813"/>
    </location>
</feature>
<dbReference type="AlphaFoldDB" id="A0AB72UIW2"/>
<feature type="compositionally biased region" description="Low complexity" evidence="1">
    <location>
        <begin position="755"/>
        <end position="766"/>
    </location>
</feature>
<feature type="region of interest" description="Disordered" evidence="1">
    <location>
        <begin position="1078"/>
        <end position="1100"/>
    </location>
</feature>
<keyword evidence="2" id="KW-0614">Plasmid</keyword>
<geneLocation type="plasmid" evidence="3"/>
<feature type="region of interest" description="Disordered" evidence="1">
    <location>
        <begin position="642"/>
        <end position="699"/>
    </location>
</feature>
<reference evidence="2 3" key="1">
    <citation type="journal article" date="2012" name="J. Bacteriol.">
        <title>Genome sequence of Thalassospira xiamenensis type strain M-5.</title>
        <authorList>
            <person name="Lai Q."/>
            <person name="Shao Z."/>
        </authorList>
    </citation>
    <scope>NUCLEOTIDE SEQUENCE [LARGE SCALE GENOMIC DNA]</scope>
    <source>
        <strain evidence="2 3">M-5</strain>
    </source>
</reference>
<dbReference type="Proteomes" id="UP000007127">
    <property type="component" value="Plasmid"/>
</dbReference>
<dbReference type="EMBL" id="CP004389">
    <property type="protein sequence ID" value="AJD54421.1"/>
    <property type="molecule type" value="Genomic_DNA"/>
</dbReference>
<evidence type="ECO:0000313" key="3">
    <source>
        <dbReference type="Proteomes" id="UP000007127"/>
    </source>
</evidence>
<feature type="compositionally biased region" description="Polar residues" evidence="1">
    <location>
        <begin position="644"/>
        <end position="655"/>
    </location>
</feature>
<name>A0AB72UIW2_9PROT</name>
<dbReference type="InterPro" id="IPR027417">
    <property type="entry name" value="P-loop_NTPase"/>
</dbReference>
<feature type="region of interest" description="Disordered" evidence="1">
    <location>
        <begin position="747"/>
        <end position="766"/>
    </location>
</feature>
<organism evidence="2 3">
    <name type="scientific">Thalassospira xiamenensis M-5 = DSM 17429</name>
    <dbReference type="NCBI Taxonomy" id="1123366"/>
    <lineage>
        <taxon>Bacteria</taxon>
        <taxon>Pseudomonadati</taxon>
        <taxon>Pseudomonadota</taxon>
        <taxon>Alphaproteobacteria</taxon>
        <taxon>Rhodospirillales</taxon>
        <taxon>Thalassospiraceae</taxon>
        <taxon>Thalassospira</taxon>
    </lineage>
</organism>
<dbReference type="KEGG" id="txi:TH3_21743"/>
<evidence type="ECO:0000313" key="2">
    <source>
        <dbReference type="EMBL" id="AJD54421.1"/>
    </source>
</evidence>
<dbReference type="PANTHER" id="PTHR30121">
    <property type="entry name" value="UNCHARACTERIZED PROTEIN YJGR-RELATED"/>
    <property type="match status" value="1"/>
</dbReference>
<gene>
    <name evidence="2" type="ORF">TH3_21743</name>
</gene>
<proteinExistence type="predicted"/>
<dbReference type="PANTHER" id="PTHR30121:SF6">
    <property type="entry name" value="SLR6007 PROTEIN"/>
    <property type="match status" value="1"/>
</dbReference>
<dbReference type="Gene3D" id="3.40.50.300">
    <property type="entry name" value="P-loop containing nucleotide triphosphate hydrolases"/>
    <property type="match status" value="2"/>
</dbReference>
<feature type="region of interest" description="Disordered" evidence="1">
    <location>
        <begin position="593"/>
        <end position="627"/>
    </location>
</feature>
<evidence type="ECO:0000256" key="1">
    <source>
        <dbReference type="SAM" id="MobiDB-lite"/>
    </source>
</evidence>
<accession>A0AB72UIW2</accession>